<gene>
    <name evidence="2" type="ORF">BO219_00785</name>
</gene>
<feature type="transmembrane region" description="Helical" evidence="1">
    <location>
        <begin position="99"/>
        <end position="125"/>
    </location>
</feature>
<evidence type="ECO:0000313" key="2">
    <source>
        <dbReference type="EMBL" id="OOE06352.1"/>
    </source>
</evidence>
<dbReference type="Pfam" id="PF05975">
    <property type="entry name" value="EcsB"/>
    <property type="match status" value="1"/>
</dbReference>
<evidence type="ECO:0000256" key="1">
    <source>
        <dbReference type="SAM" id="Phobius"/>
    </source>
</evidence>
<reference evidence="3" key="1">
    <citation type="submission" date="2016-11" db="EMBL/GenBank/DDBJ databases">
        <title>Draft genome sequence of Anoxybacillus sp. strain 103 isolated from the Qarvajar hot spring in Nagorno-Karabach.</title>
        <authorList>
            <person name="Hovhannisyan P."/>
            <person name="Panosyan H."/>
            <person name="Birkeland N.-K."/>
        </authorList>
    </citation>
    <scope>NUCLEOTIDE SEQUENCE [LARGE SCALE GENOMIC DNA]</scope>
    <source>
        <strain evidence="3">103</strain>
    </source>
</reference>
<feature type="transmembrane region" description="Helical" evidence="1">
    <location>
        <begin position="131"/>
        <end position="149"/>
    </location>
</feature>
<dbReference type="AlphaFoldDB" id="A0A1V3FXE1"/>
<dbReference type="RefSeq" id="WP_077427792.1">
    <property type="nucleotide sequence ID" value="NZ_MQAD01000001.1"/>
</dbReference>
<keyword evidence="1" id="KW-0472">Membrane</keyword>
<feature type="transmembrane region" description="Helical" evidence="1">
    <location>
        <begin position="30"/>
        <end position="46"/>
    </location>
</feature>
<keyword evidence="1" id="KW-1133">Transmembrane helix</keyword>
<sequence>MIDGQQLWKKRMIAHLAEVRRYGRYMFNDHLLLVLFIGIGASAVFYKRAVDELVSFPYAVVASLLLAFAVTQGGVRTFVKEADAVFFLPIERRLRPYFWRAAVYSFFLHLYVSFIVFVVLLPLHFKFSSQPLFIVLLAIVFLTGWNMFVQWQEEARIGRDHFHTFVRFLTNATFFYFLFLQQYVWMFVPLLFMVILARYVEQKGRKSGLQWEQLLADERRRMQAFYRIAHAFVDVPHMKHTVKKRTSLRFLFRLLARLHMRPYTYLYVRTFFRAGDYFGLFVRLTAIGSVFIFTLPRGVEWFALLCSYATAVQLLSLRLHHRGHPLLSLYPISSVEAHRSFMSVLLTIGVNQAFIFGMVAYIAHGVFTMLSTFFIVFICYGAIIVYMRKKREAA</sequence>
<comment type="caution">
    <text evidence="2">The sequence shown here is derived from an EMBL/GenBank/DDBJ whole genome shotgun (WGS) entry which is preliminary data.</text>
</comment>
<evidence type="ECO:0000313" key="3">
    <source>
        <dbReference type="Proteomes" id="UP000188458"/>
    </source>
</evidence>
<proteinExistence type="predicted"/>
<dbReference type="EMBL" id="MQAD01000001">
    <property type="protein sequence ID" value="OOE06352.1"/>
    <property type="molecule type" value="Genomic_DNA"/>
</dbReference>
<feature type="transmembrane region" description="Helical" evidence="1">
    <location>
        <begin position="183"/>
        <end position="200"/>
    </location>
</feature>
<keyword evidence="3" id="KW-1185">Reference proteome</keyword>
<dbReference type="GO" id="GO:0016020">
    <property type="term" value="C:membrane"/>
    <property type="evidence" value="ECO:0007669"/>
    <property type="project" value="InterPro"/>
</dbReference>
<feature type="transmembrane region" description="Helical" evidence="1">
    <location>
        <begin position="301"/>
        <end position="320"/>
    </location>
</feature>
<name>A0A1V3FXE1_9BACL</name>
<feature type="transmembrane region" description="Helical" evidence="1">
    <location>
        <begin position="161"/>
        <end position="177"/>
    </location>
</feature>
<dbReference type="Proteomes" id="UP000188458">
    <property type="component" value="Unassembled WGS sequence"/>
</dbReference>
<feature type="transmembrane region" description="Helical" evidence="1">
    <location>
        <begin position="277"/>
        <end position="295"/>
    </location>
</feature>
<feature type="transmembrane region" description="Helical" evidence="1">
    <location>
        <begin position="341"/>
        <end position="363"/>
    </location>
</feature>
<dbReference type="InterPro" id="IPR010288">
    <property type="entry name" value="EcsB_ABC"/>
</dbReference>
<accession>A0A1V3FXE1</accession>
<organism evidence="2 3">
    <name type="scientific">Anoxybacillus kestanbolensis</name>
    <dbReference type="NCBI Taxonomy" id="227476"/>
    <lineage>
        <taxon>Bacteria</taxon>
        <taxon>Bacillati</taxon>
        <taxon>Bacillota</taxon>
        <taxon>Bacilli</taxon>
        <taxon>Bacillales</taxon>
        <taxon>Anoxybacillaceae</taxon>
        <taxon>Anoxybacillus</taxon>
    </lineage>
</organism>
<protein>
    <submittedName>
        <fullName evidence="2">ABC transporter permease</fullName>
    </submittedName>
</protein>
<dbReference type="PIRSF" id="PIRSF037259">
    <property type="entry name" value="EcsB_ABC"/>
    <property type="match status" value="1"/>
</dbReference>
<feature type="transmembrane region" description="Helical" evidence="1">
    <location>
        <begin position="369"/>
        <end position="387"/>
    </location>
</feature>
<keyword evidence="1" id="KW-0812">Transmembrane</keyword>
<feature type="transmembrane region" description="Helical" evidence="1">
    <location>
        <begin position="58"/>
        <end position="79"/>
    </location>
</feature>